<accession>A0A1H9CEM9</accession>
<dbReference type="PROSITE" id="PS51186">
    <property type="entry name" value="GNAT"/>
    <property type="match status" value="1"/>
</dbReference>
<dbReference type="GO" id="GO:0016747">
    <property type="term" value="F:acyltransferase activity, transferring groups other than amino-acyl groups"/>
    <property type="evidence" value="ECO:0007669"/>
    <property type="project" value="InterPro"/>
</dbReference>
<sequence>MKTRQPNKQDYKFIHDLCVLSYDNEKQWIGYPRVESLDVLKAEIAEYDHTLENCVFIIERDENPIGFTGYLFEPGDDEAYVIGPVFTEKEHSEHNVSEILEMLREQATFSRLMITTPSKNQITNSALQRLGWKRTHQQLEMQFNLRNIQPYSIKHPILPTDQKMLPKVAELFKEAFNWENAEERLQHELNEFGMESALIEHGEQLMGAILWDDVDGTNFVRLEDVAVNPIARRQGIASDLIKYVLIQSKHNSNEKVFLAVDLDNTSAIKLYETLGFKETMINYSYEVIPS</sequence>
<evidence type="ECO:0000313" key="2">
    <source>
        <dbReference type="EMBL" id="SEP99646.1"/>
    </source>
</evidence>
<proteinExistence type="predicted"/>
<protein>
    <submittedName>
        <fullName evidence="2">Acetyltransferase (GNAT) family protein</fullName>
    </submittedName>
</protein>
<evidence type="ECO:0000313" key="3">
    <source>
        <dbReference type="Proteomes" id="UP000199427"/>
    </source>
</evidence>
<dbReference type="InterPro" id="IPR050276">
    <property type="entry name" value="MshD_Acetyltransferase"/>
</dbReference>
<dbReference type="STRING" id="571933.SAMN05216362_10547"/>
<name>A0A1H9CEM9_9BACI</name>
<gene>
    <name evidence="2" type="ORF">SAMN05216362_10547</name>
</gene>
<dbReference type="Pfam" id="PF00583">
    <property type="entry name" value="Acetyltransf_1"/>
    <property type="match status" value="1"/>
</dbReference>
<feature type="domain" description="N-acetyltransferase" evidence="1">
    <location>
        <begin position="155"/>
        <end position="290"/>
    </location>
</feature>
<dbReference type="PANTHER" id="PTHR43617:SF38">
    <property type="entry name" value="N-ACETYLTRANSFERASE DOMAIN-CONTAINING PROTEIN"/>
    <property type="match status" value="1"/>
</dbReference>
<dbReference type="SUPFAM" id="SSF55729">
    <property type="entry name" value="Acyl-CoA N-acyltransferases (Nat)"/>
    <property type="match status" value="2"/>
</dbReference>
<dbReference type="CDD" id="cd04301">
    <property type="entry name" value="NAT_SF"/>
    <property type="match status" value="1"/>
</dbReference>
<dbReference type="InterPro" id="IPR016181">
    <property type="entry name" value="Acyl_CoA_acyltransferase"/>
</dbReference>
<keyword evidence="2" id="KW-0808">Transferase</keyword>
<evidence type="ECO:0000259" key="1">
    <source>
        <dbReference type="PROSITE" id="PS51186"/>
    </source>
</evidence>
<dbReference type="AlphaFoldDB" id="A0A1H9CEM9"/>
<organism evidence="2 3">
    <name type="scientific">Piscibacillus halophilus</name>
    <dbReference type="NCBI Taxonomy" id="571933"/>
    <lineage>
        <taxon>Bacteria</taxon>
        <taxon>Bacillati</taxon>
        <taxon>Bacillota</taxon>
        <taxon>Bacilli</taxon>
        <taxon>Bacillales</taxon>
        <taxon>Bacillaceae</taxon>
        <taxon>Piscibacillus</taxon>
    </lineage>
</organism>
<reference evidence="2 3" key="1">
    <citation type="submission" date="2016-10" db="EMBL/GenBank/DDBJ databases">
        <authorList>
            <person name="de Groot N.N."/>
        </authorList>
    </citation>
    <scope>NUCLEOTIDE SEQUENCE [LARGE SCALE GENOMIC DNA]</scope>
    <source>
        <strain evidence="2 3">DSM 21633</strain>
    </source>
</reference>
<dbReference type="RefSeq" id="WP_175615244.1">
    <property type="nucleotide sequence ID" value="NZ_CAESCL010000028.1"/>
</dbReference>
<dbReference type="Proteomes" id="UP000199427">
    <property type="component" value="Unassembled WGS sequence"/>
</dbReference>
<dbReference type="Gene3D" id="3.40.630.30">
    <property type="match status" value="2"/>
</dbReference>
<dbReference type="PANTHER" id="PTHR43617">
    <property type="entry name" value="L-AMINO ACID N-ACETYLTRANSFERASE"/>
    <property type="match status" value="1"/>
</dbReference>
<dbReference type="InterPro" id="IPR000182">
    <property type="entry name" value="GNAT_dom"/>
</dbReference>
<keyword evidence="3" id="KW-1185">Reference proteome</keyword>
<dbReference type="EMBL" id="FOES01000005">
    <property type="protein sequence ID" value="SEP99646.1"/>
    <property type="molecule type" value="Genomic_DNA"/>
</dbReference>